<dbReference type="InterPro" id="IPR017452">
    <property type="entry name" value="GPCR_Rhodpsn_7TM"/>
</dbReference>
<evidence type="ECO:0000313" key="11">
    <source>
        <dbReference type="EMBL" id="KAH3844848.1"/>
    </source>
</evidence>
<evidence type="ECO:0000256" key="2">
    <source>
        <dbReference type="ARBA" id="ARBA00022692"/>
    </source>
</evidence>
<feature type="transmembrane region" description="Helical" evidence="9">
    <location>
        <begin position="155"/>
        <end position="179"/>
    </location>
</feature>
<keyword evidence="7" id="KW-0807">Transducer</keyword>
<dbReference type="GO" id="GO:0004930">
    <property type="term" value="F:G protein-coupled receptor activity"/>
    <property type="evidence" value="ECO:0007669"/>
    <property type="project" value="UniProtKB-KW"/>
</dbReference>
<keyword evidence="6" id="KW-0675">Receptor</keyword>
<evidence type="ECO:0000256" key="1">
    <source>
        <dbReference type="ARBA" id="ARBA00004141"/>
    </source>
</evidence>
<organism evidence="11 12">
    <name type="scientific">Dreissena polymorpha</name>
    <name type="common">Zebra mussel</name>
    <name type="synonym">Mytilus polymorpha</name>
    <dbReference type="NCBI Taxonomy" id="45954"/>
    <lineage>
        <taxon>Eukaryota</taxon>
        <taxon>Metazoa</taxon>
        <taxon>Spiralia</taxon>
        <taxon>Lophotrochozoa</taxon>
        <taxon>Mollusca</taxon>
        <taxon>Bivalvia</taxon>
        <taxon>Autobranchia</taxon>
        <taxon>Heteroconchia</taxon>
        <taxon>Euheterodonta</taxon>
        <taxon>Imparidentia</taxon>
        <taxon>Neoheterodontei</taxon>
        <taxon>Myida</taxon>
        <taxon>Dreissenoidea</taxon>
        <taxon>Dreissenidae</taxon>
        <taxon>Dreissena</taxon>
    </lineage>
</organism>
<dbReference type="PROSITE" id="PS50262">
    <property type="entry name" value="G_PROTEIN_RECEP_F1_2"/>
    <property type="match status" value="1"/>
</dbReference>
<sequence length="304" mass="34113">MVVGIIGNGLVIIVYKTRFRRSNHRYFILFVAVADFLACAIGMPFLIASLRLPYLMSSSAACKIVRCFHYFVNNSSGLLLVVIAIERFRKIVHPFKKQLSVRQTLFLCYAVFFISIAMAVPAPIVYKAVVVETGVANITGLQCYVDDRYHNWFEIYQAILMVEALLSIAIIAVLYSFIVRKLCTNDQFMQAIKSMNSASSGSNRSGNSRDDYSQDNYGETESPQPSEICRQEFIQNSDGNENGLPSSPLKSLNHLTGSAETVSIGSKHSGRQTLLEKVRRYSKCFKRARRGTVSSHAQYIRCNP</sequence>
<evidence type="ECO:0000313" key="12">
    <source>
        <dbReference type="Proteomes" id="UP000828390"/>
    </source>
</evidence>
<dbReference type="GO" id="GO:0016020">
    <property type="term" value="C:membrane"/>
    <property type="evidence" value="ECO:0007669"/>
    <property type="project" value="UniProtKB-SubCell"/>
</dbReference>
<proteinExistence type="predicted"/>
<evidence type="ECO:0000256" key="3">
    <source>
        <dbReference type="ARBA" id="ARBA00022989"/>
    </source>
</evidence>
<evidence type="ECO:0000256" key="7">
    <source>
        <dbReference type="ARBA" id="ARBA00023224"/>
    </source>
</evidence>
<comment type="subcellular location">
    <subcellularLocation>
        <location evidence="1">Membrane</location>
        <topology evidence="1">Multi-pass membrane protein</topology>
    </subcellularLocation>
</comment>
<reference evidence="11" key="2">
    <citation type="submission" date="2020-11" db="EMBL/GenBank/DDBJ databases">
        <authorList>
            <person name="McCartney M.A."/>
            <person name="Auch B."/>
            <person name="Kono T."/>
            <person name="Mallez S."/>
            <person name="Becker A."/>
            <person name="Gohl D.M."/>
            <person name="Silverstein K.A.T."/>
            <person name="Koren S."/>
            <person name="Bechman K.B."/>
            <person name="Herman A."/>
            <person name="Abrahante J.E."/>
            <person name="Garbe J."/>
        </authorList>
    </citation>
    <scope>NUCLEOTIDE SEQUENCE</scope>
    <source>
        <strain evidence="11">Duluth1</strain>
        <tissue evidence="11">Whole animal</tissue>
    </source>
</reference>
<dbReference type="CDD" id="cd00637">
    <property type="entry name" value="7tm_classA_rhodopsin-like"/>
    <property type="match status" value="1"/>
</dbReference>
<dbReference type="EMBL" id="JAIWYP010000003">
    <property type="protein sequence ID" value="KAH3844848.1"/>
    <property type="molecule type" value="Genomic_DNA"/>
</dbReference>
<dbReference type="PROSITE" id="PS00237">
    <property type="entry name" value="G_PROTEIN_RECEP_F1_1"/>
    <property type="match status" value="1"/>
</dbReference>
<keyword evidence="4" id="KW-0297">G-protein coupled receptor</keyword>
<feature type="transmembrane region" description="Helical" evidence="9">
    <location>
        <begin position="26"/>
        <end position="48"/>
    </location>
</feature>
<dbReference type="Proteomes" id="UP000828390">
    <property type="component" value="Unassembled WGS sequence"/>
</dbReference>
<name>A0A9D4KSE1_DREPO</name>
<feature type="domain" description="G-protein coupled receptors family 1 profile" evidence="10">
    <location>
        <begin position="7"/>
        <end position="182"/>
    </location>
</feature>
<comment type="caution">
    <text evidence="11">The sequence shown here is derived from an EMBL/GenBank/DDBJ whole genome shotgun (WGS) entry which is preliminary data.</text>
</comment>
<dbReference type="Pfam" id="PF00001">
    <property type="entry name" value="7tm_1"/>
    <property type="match status" value="1"/>
</dbReference>
<reference evidence="11" key="1">
    <citation type="journal article" date="2019" name="bioRxiv">
        <title>The Genome of the Zebra Mussel, Dreissena polymorpha: A Resource for Invasive Species Research.</title>
        <authorList>
            <person name="McCartney M.A."/>
            <person name="Auch B."/>
            <person name="Kono T."/>
            <person name="Mallez S."/>
            <person name="Zhang Y."/>
            <person name="Obille A."/>
            <person name="Becker A."/>
            <person name="Abrahante J.E."/>
            <person name="Garbe J."/>
            <person name="Badalamenti J.P."/>
            <person name="Herman A."/>
            <person name="Mangelson H."/>
            <person name="Liachko I."/>
            <person name="Sullivan S."/>
            <person name="Sone E.D."/>
            <person name="Koren S."/>
            <person name="Silverstein K.A.T."/>
            <person name="Beckman K.B."/>
            <person name="Gohl D.M."/>
        </authorList>
    </citation>
    <scope>NUCLEOTIDE SEQUENCE</scope>
    <source>
        <strain evidence="11">Duluth1</strain>
        <tissue evidence="11">Whole animal</tissue>
    </source>
</reference>
<feature type="compositionally biased region" description="Polar residues" evidence="8">
    <location>
        <begin position="214"/>
        <end position="225"/>
    </location>
</feature>
<evidence type="ECO:0000256" key="6">
    <source>
        <dbReference type="ARBA" id="ARBA00023170"/>
    </source>
</evidence>
<dbReference type="PANTHER" id="PTHR24238:SF47">
    <property type="entry name" value="ECDYSTEROIDS_DOPAMINE RECEPTOR-RELATED"/>
    <property type="match status" value="1"/>
</dbReference>
<dbReference type="SUPFAM" id="SSF81321">
    <property type="entry name" value="Family A G protein-coupled receptor-like"/>
    <property type="match status" value="1"/>
</dbReference>
<evidence type="ECO:0000256" key="5">
    <source>
        <dbReference type="ARBA" id="ARBA00023136"/>
    </source>
</evidence>
<accession>A0A9D4KSE1</accession>
<evidence type="ECO:0000259" key="10">
    <source>
        <dbReference type="PROSITE" id="PS50262"/>
    </source>
</evidence>
<feature type="transmembrane region" description="Helical" evidence="9">
    <location>
        <begin position="106"/>
        <end position="126"/>
    </location>
</feature>
<feature type="compositionally biased region" description="Low complexity" evidence="8">
    <location>
        <begin position="197"/>
        <end position="206"/>
    </location>
</feature>
<feature type="transmembrane region" description="Helical" evidence="9">
    <location>
        <begin position="68"/>
        <end position="85"/>
    </location>
</feature>
<feature type="region of interest" description="Disordered" evidence="8">
    <location>
        <begin position="197"/>
        <end position="225"/>
    </location>
</feature>
<keyword evidence="2 9" id="KW-0812">Transmembrane</keyword>
<protein>
    <recommendedName>
        <fullName evidence="10">G-protein coupled receptors family 1 profile domain-containing protein</fullName>
    </recommendedName>
</protein>
<dbReference type="InterPro" id="IPR000276">
    <property type="entry name" value="GPCR_Rhodpsn"/>
</dbReference>
<keyword evidence="5 9" id="KW-0472">Membrane</keyword>
<dbReference type="Gene3D" id="1.20.1070.10">
    <property type="entry name" value="Rhodopsin 7-helix transmembrane proteins"/>
    <property type="match status" value="1"/>
</dbReference>
<evidence type="ECO:0000256" key="4">
    <source>
        <dbReference type="ARBA" id="ARBA00023040"/>
    </source>
</evidence>
<keyword evidence="3 9" id="KW-1133">Transmembrane helix</keyword>
<evidence type="ECO:0000256" key="9">
    <source>
        <dbReference type="SAM" id="Phobius"/>
    </source>
</evidence>
<keyword evidence="12" id="KW-1185">Reference proteome</keyword>
<gene>
    <name evidence="11" type="ORF">DPMN_087114</name>
</gene>
<dbReference type="AlphaFoldDB" id="A0A9D4KSE1"/>
<evidence type="ECO:0000256" key="8">
    <source>
        <dbReference type="SAM" id="MobiDB-lite"/>
    </source>
</evidence>
<dbReference type="PANTHER" id="PTHR24238">
    <property type="entry name" value="G-PROTEIN COUPLED RECEPTOR"/>
    <property type="match status" value="1"/>
</dbReference>